<dbReference type="Gene3D" id="3.40.1080.10">
    <property type="entry name" value="Glutaconate Coenzyme A-transferase"/>
    <property type="match status" value="1"/>
</dbReference>
<dbReference type="SUPFAM" id="SSF100950">
    <property type="entry name" value="NagB/RpiA/CoA transferase-like"/>
    <property type="match status" value="1"/>
</dbReference>
<proteinExistence type="predicted"/>
<dbReference type="PANTHER" id="PTHR13707">
    <property type="entry name" value="KETOACID-COENZYME A TRANSFERASE"/>
    <property type="match status" value="1"/>
</dbReference>
<protein>
    <submittedName>
        <fullName evidence="1">Acyl CoA:acetate/3-ketoacid CoA transferase, alpha subunit</fullName>
    </submittedName>
</protein>
<keyword evidence="2" id="KW-1185">Reference proteome</keyword>
<dbReference type="OrthoDB" id="301771at2157"/>
<dbReference type="PANTHER" id="PTHR13707:SF57">
    <property type="entry name" value="SUCCINYL-COA:3-KETOACID COENZYME A TRANSFERASE SUBUNIT B-RELATED"/>
    <property type="match status" value="1"/>
</dbReference>
<dbReference type="Pfam" id="PF01144">
    <property type="entry name" value="CoA_trans"/>
    <property type="match status" value="1"/>
</dbReference>
<dbReference type="SMART" id="SM00882">
    <property type="entry name" value="CoA_trans"/>
    <property type="match status" value="1"/>
</dbReference>
<reference evidence="1 2" key="1">
    <citation type="submission" date="2012-01" db="EMBL/GenBank/DDBJ databases">
        <title>Improved High-Quality Draft sequence of Metallosphaera yellowstonensis MK1.</title>
        <authorList>
            <consortium name="US DOE Joint Genome Institute"/>
            <person name="Lucas S."/>
            <person name="Han J."/>
            <person name="Cheng J.-F."/>
            <person name="Goodwin L."/>
            <person name="Pitluck S."/>
            <person name="Peters L."/>
            <person name="Teshima H."/>
            <person name="Detter J.C."/>
            <person name="Han C."/>
            <person name="Tapia R."/>
            <person name="Land M."/>
            <person name="Hauser L."/>
            <person name="Kyrpides N."/>
            <person name="Kozubal M."/>
            <person name="Macur R.E."/>
            <person name="Jay Z."/>
            <person name="Inskeep W."/>
            <person name="Woyke T."/>
        </authorList>
    </citation>
    <scope>NUCLEOTIDE SEQUENCE [LARGE SCALE GENOMIC DNA]</scope>
    <source>
        <strain evidence="1 2">MK1</strain>
    </source>
</reference>
<sequence>MPLEEALTLVHDEDLITVSGISIHRNPMSFVKALPKSGVKNLSFIDREPGIALEYLLRENLVKSVRVAMATLEWFGMLPAFRSKVENGEVEFLEDVCGAFIAGIRAGAAGVPFMPVRGILGSDLVRLHERKGTWKIGRDPFSGEEILFVKAIVPDVAILHVNRADRYGNSEIVGPLYEDEFKGKAAKMVIVTTEEIVDPEYFFGRRPTLNAVYVDAVVSAPRGAEPTSMFPLYDADYEGILKLIGQG</sequence>
<gene>
    <name evidence="1" type="ORF">MetMK1DRAFT_00025610</name>
</gene>
<dbReference type="GO" id="GO:0008410">
    <property type="term" value="F:CoA-transferase activity"/>
    <property type="evidence" value="ECO:0007669"/>
    <property type="project" value="InterPro"/>
</dbReference>
<dbReference type="AlphaFoldDB" id="H2C7L2"/>
<dbReference type="InterPro" id="IPR037171">
    <property type="entry name" value="NagB/RpiA_transferase-like"/>
</dbReference>
<keyword evidence="1" id="KW-0808">Transferase</keyword>
<dbReference type="Proteomes" id="UP000003980">
    <property type="component" value="Unassembled WGS sequence"/>
</dbReference>
<evidence type="ECO:0000313" key="2">
    <source>
        <dbReference type="Proteomes" id="UP000003980"/>
    </source>
</evidence>
<accession>H2C7L2</accession>
<dbReference type="STRING" id="671065.MetMK1DRAFT_00025610"/>
<organism evidence="1 2">
    <name type="scientific">Metallosphaera yellowstonensis MK1</name>
    <dbReference type="NCBI Taxonomy" id="671065"/>
    <lineage>
        <taxon>Archaea</taxon>
        <taxon>Thermoproteota</taxon>
        <taxon>Thermoprotei</taxon>
        <taxon>Sulfolobales</taxon>
        <taxon>Sulfolobaceae</taxon>
        <taxon>Metallosphaera</taxon>
    </lineage>
</organism>
<evidence type="ECO:0000313" key="1">
    <source>
        <dbReference type="EMBL" id="EHP68138.1"/>
    </source>
</evidence>
<dbReference type="InterPro" id="IPR004165">
    <property type="entry name" value="CoA_trans_fam_I"/>
</dbReference>
<dbReference type="RefSeq" id="WP_009074265.1">
    <property type="nucleotide sequence ID" value="NZ_JH597770.1"/>
</dbReference>
<name>H2C7L2_9CREN</name>
<dbReference type="Gene3D" id="3.30.30.40">
    <property type="match status" value="1"/>
</dbReference>
<dbReference type="eggNOG" id="arCOG01987">
    <property type="taxonomic scope" value="Archaea"/>
</dbReference>
<dbReference type="EMBL" id="JH597770">
    <property type="protein sequence ID" value="EHP68138.1"/>
    <property type="molecule type" value="Genomic_DNA"/>
</dbReference>
<dbReference type="HOGENOM" id="CLU_049557_1_0_2"/>